<dbReference type="InterPro" id="IPR039653">
    <property type="entry name" value="Prenyltransferase"/>
</dbReference>
<comment type="similarity">
    <text evidence="3 11">Belongs to the UbiA prenyltransferase family.</text>
</comment>
<dbReference type="Gene3D" id="1.20.120.1780">
    <property type="entry name" value="UbiA prenyltransferase"/>
    <property type="match status" value="1"/>
</dbReference>
<evidence type="ECO:0000256" key="6">
    <source>
        <dbReference type="ARBA" id="ARBA00022679"/>
    </source>
</evidence>
<comment type="function">
    <text evidence="11">Catalyzes the prenylation of para-hydroxybenzoate (PHB) with an all-trans polyprenyl group. Mediates the second step in the final reaction sequence of ubiquinone-8 (UQ-8) biosynthesis, which is the condensation of the polyisoprenoid side chain with PHB, generating the first membrane-bound Q intermediate 3-octaprenyl-4-hydroxybenzoate.</text>
</comment>
<sequence>MNAKSPHNKARDRRVADSIPRTFVDRAPESWRPYLRLARYDRPIGFWLLAIPCFQGLALVAIETGVSSTMAGYAALFAIGAIAMRGAGCTWNDIADRDLDAKVARTADRPLAAGTVTVKQALIFLAAQCAVGALVLVFLPLMAIGIALAALLLVAAYPFMKRITWWPQVWLGLTFNWGVLVGYAALGGTDWIAAGLLYAAAALWTLGYDTIYACQDMEDDALVGVKSSARVLGHAIGPAVGAIYGASLVLTALAAIKAGAGLVFAPVFAAYAVHLVWQASRFRPDDGPACLAHFKSNREAGLILLAALLLGALAPM</sequence>
<dbReference type="RefSeq" id="WP_371393931.1">
    <property type="nucleotide sequence ID" value="NZ_CP163421.1"/>
</dbReference>
<proteinExistence type="inferred from homology"/>
<evidence type="ECO:0000256" key="2">
    <source>
        <dbReference type="ARBA" id="ARBA00004141"/>
    </source>
</evidence>
<dbReference type="PANTHER" id="PTHR11048:SF28">
    <property type="entry name" value="4-HYDROXYBENZOATE POLYPRENYLTRANSFERASE, MITOCHONDRIAL"/>
    <property type="match status" value="1"/>
</dbReference>
<dbReference type="Proteomes" id="UP001596024">
    <property type="component" value="Unassembled WGS sequence"/>
</dbReference>
<gene>
    <name evidence="11 13" type="primary">ubiA</name>
    <name evidence="13" type="ORF">ACFPB0_05610</name>
</gene>
<feature type="transmembrane region" description="Helical" evidence="11">
    <location>
        <begin position="109"/>
        <end position="127"/>
    </location>
</feature>
<dbReference type="InterPro" id="IPR000537">
    <property type="entry name" value="UbiA_prenyltransferase"/>
</dbReference>
<keyword evidence="6 11" id="KW-0808">Transferase</keyword>
<evidence type="ECO:0000256" key="10">
    <source>
        <dbReference type="ARBA" id="ARBA00023136"/>
    </source>
</evidence>
<keyword evidence="7 11" id="KW-0831">Ubiquinone biosynthesis</keyword>
<dbReference type="Gene3D" id="1.10.357.140">
    <property type="entry name" value="UbiA prenyltransferase"/>
    <property type="match status" value="1"/>
</dbReference>
<comment type="cofactor">
    <cofactor evidence="1 11">
        <name>Mg(2+)</name>
        <dbReference type="ChEBI" id="CHEBI:18420"/>
    </cofactor>
</comment>
<accession>A0ABV9NA55</accession>
<dbReference type="CDD" id="cd13959">
    <property type="entry name" value="PT_UbiA_COQ2"/>
    <property type="match status" value="1"/>
</dbReference>
<keyword evidence="10 11" id="KW-0472">Membrane</keyword>
<comment type="pathway">
    <text evidence="11">Cofactor biosynthesis; ubiquinone biosynthesis.</text>
</comment>
<evidence type="ECO:0000256" key="7">
    <source>
        <dbReference type="ARBA" id="ARBA00022688"/>
    </source>
</evidence>
<feature type="transmembrane region" description="Helical" evidence="11">
    <location>
        <begin position="192"/>
        <end position="214"/>
    </location>
</feature>
<dbReference type="PROSITE" id="PS00943">
    <property type="entry name" value="UBIA"/>
    <property type="match status" value="1"/>
</dbReference>
<comment type="catalytic activity">
    <reaction evidence="11">
        <text>all-trans-octaprenyl diphosphate + 4-hydroxybenzoate = 4-hydroxy-3-(all-trans-octaprenyl)benzoate + diphosphate</text>
        <dbReference type="Rhea" id="RHEA:27782"/>
        <dbReference type="ChEBI" id="CHEBI:1617"/>
        <dbReference type="ChEBI" id="CHEBI:17879"/>
        <dbReference type="ChEBI" id="CHEBI:33019"/>
        <dbReference type="ChEBI" id="CHEBI:57711"/>
        <dbReference type="EC" id="2.5.1.39"/>
    </reaction>
</comment>
<dbReference type="EMBL" id="JBHSGQ010000002">
    <property type="protein sequence ID" value="MFC4724761.1"/>
    <property type="molecule type" value="Genomic_DNA"/>
</dbReference>
<evidence type="ECO:0000256" key="8">
    <source>
        <dbReference type="ARBA" id="ARBA00022692"/>
    </source>
</evidence>
<feature type="transmembrane region" description="Helical" evidence="11">
    <location>
        <begin position="133"/>
        <end position="157"/>
    </location>
</feature>
<evidence type="ECO:0000256" key="11">
    <source>
        <dbReference type="HAMAP-Rule" id="MF_01635"/>
    </source>
</evidence>
<evidence type="ECO:0000256" key="5">
    <source>
        <dbReference type="ARBA" id="ARBA00022519"/>
    </source>
</evidence>
<dbReference type="HAMAP" id="MF_01635">
    <property type="entry name" value="UbiA"/>
    <property type="match status" value="1"/>
</dbReference>
<evidence type="ECO:0000256" key="4">
    <source>
        <dbReference type="ARBA" id="ARBA00022475"/>
    </source>
</evidence>
<evidence type="ECO:0000313" key="14">
    <source>
        <dbReference type="Proteomes" id="UP001596024"/>
    </source>
</evidence>
<protein>
    <recommendedName>
        <fullName evidence="11 12">4-hydroxybenzoate octaprenyltransferase</fullName>
        <ecNumber evidence="11 12">2.5.1.39</ecNumber>
    </recommendedName>
    <alternativeName>
        <fullName evidence="11">4-HB polyprenyltransferase</fullName>
    </alternativeName>
</protein>
<dbReference type="PANTHER" id="PTHR11048">
    <property type="entry name" value="PRENYLTRANSFERASES"/>
    <property type="match status" value="1"/>
</dbReference>
<evidence type="ECO:0000256" key="3">
    <source>
        <dbReference type="ARBA" id="ARBA00005985"/>
    </source>
</evidence>
<reference evidence="14" key="1">
    <citation type="journal article" date="2019" name="Int. J. Syst. Evol. Microbiol.">
        <title>The Global Catalogue of Microorganisms (GCM) 10K type strain sequencing project: providing services to taxonomists for standard genome sequencing and annotation.</title>
        <authorList>
            <consortium name="The Broad Institute Genomics Platform"/>
            <consortium name="The Broad Institute Genome Sequencing Center for Infectious Disease"/>
            <person name="Wu L."/>
            <person name="Ma J."/>
        </authorList>
    </citation>
    <scope>NUCLEOTIDE SEQUENCE [LARGE SCALE GENOMIC DNA]</scope>
    <source>
        <strain evidence="14">CCUG 62981</strain>
    </source>
</reference>
<evidence type="ECO:0000313" key="13">
    <source>
        <dbReference type="EMBL" id="MFC4724761.1"/>
    </source>
</evidence>
<evidence type="ECO:0000256" key="12">
    <source>
        <dbReference type="NCBIfam" id="TIGR01474"/>
    </source>
</evidence>
<evidence type="ECO:0000256" key="9">
    <source>
        <dbReference type="ARBA" id="ARBA00022989"/>
    </source>
</evidence>
<keyword evidence="9 11" id="KW-1133">Transmembrane helix</keyword>
<dbReference type="EC" id="2.5.1.39" evidence="11 12"/>
<dbReference type="GO" id="GO:0008412">
    <property type="term" value="F:4-hydroxybenzoate polyprenyltransferase activity"/>
    <property type="evidence" value="ECO:0007669"/>
    <property type="project" value="UniProtKB-EC"/>
</dbReference>
<dbReference type="InterPro" id="IPR006370">
    <property type="entry name" value="HB_polyprenyltransferase-like"/>
</dbReference>
<dbReference type="InterPro" id="IPR030470">
    <property type="entry name" value="UbiA_prenylTrfase_CS"/>
</dbReference>
<evidence type="ECO:0000256" key="1">
    <source>
        <dbReference type="ARBA" id="ARBA00001946"/>
    </source>
</evidence>
<feature type="transmembrane region" description="Helical" evidence="11">
    <location>
        <begin position="44"/>
        <end position="62"/>
    </location>
</feature>
<keyword evidence="8 11" id="KW-0812">Transmembrane</keyword>
<feature type="transmembrane region" description="Helical" evidence="11">
    <location>
        <begin position="262"/>
        <end position="279"/>
    </location>
</feature>
<comment type="subcellular location">
    <subcellularLocation>
        <location evidence="11">Cell inner membrane</location>
        <topology evidence="11">Multi-pass membrane protein</topology>
    </subcellularLocation>
    <subcellularLocation>
        <location evidence="2">Membrane</location>
        <topology evidence="2">Multi-pass membrane protein</topology>
    </subcellularLocation>
</comment>
<organism evidence="13 14">
    <name type="scientific">Glycocaulis abyssi</name>
    <dbReference type="NCBI Taxonomy" id="1433403"/>
    <lineage>
        <taxon>Bacteria</taxon>
        <taxon>Pseudomonadati</taxon>
        <taxon>Pseudomonadota</taxon>
        <taxon>Alphaproteobacteria</taxon>
        <taxon>Maricaulales</taxon>
        <taxon>Maricaulaceae</taxon>
        <taxon>Glycocaulis</taxon>
    </lineage>
</organism>
<feature type="transmembrane region" description="Helical" evidence="11">
    <location>
        <begin position="169"/>
        <end position="186"/>
    </location>
</feature>
<keyword evidence="4 11" id="KW-1003">Cell membrane</keyword>
<dbReference type="InterPro" id="IPR044878">
    <property type="entry name" value="UbiA_sf"/>
</dbReference>
<feature type="transmembrane region" description="Helical" evidence="11">
    <location>
        <begin position="235"/>
        <end position="256"/>
    </location>
</feature>
<keyword evidence="5 11" id="KW-0997">Cell inner membrane</keyword>
<dbReference type="Pfam" id="PF01040">
    <property type="entry name" value="UbiA"/>
    <property type="match status" value="1"/>
</dbReference>
<name>A0ABV9NA55_9PROT</name>
<keyword evidence="14" id="KW-1185">Reference proteome</keyword>
<keyword evidence="11" id="KW-0460">Magnesium</keyword>
<comment type="caution">
    <text evidence="13">The sequence shown here is derived from an EMBL/GenBank/DDBJ whole genome shotgun (WGS) entry which is preliminary data.</text>
</comment>
<dbReference type="NCBIfam" id="TIGR01474">
    <property type="entry name" value="ubiA_proteo"/>
    <property type="match status" value="1"/>
</dbReference>
<feature type="transmembrane region" description="Helical" evidence="11">
    <location>
        <begin position="68"/>
        <end position="88"/>
    </location>
</feature>